<protein>
    <recommendedName>
        <fullName evidence="2">non-specific serine/threonine protein kinase</fullName>
        <ecNumber evidence="2">2.7.11.1</ecNumber>
    </recommendedName>
</protein>
<dbReference type="GO" id="GO:0005737">
    <property type="term" value="C:cytoplasm"/>
    <property type="evidence" value="ECO:0007669"/>
    <property type="project" value="TreeGrafter"/>
</dbReference>
<dbReference type="Pfam" id="PF25497">
    <property type="entry name" value="COR-B"/>
    <property type="match status" value="1"/>
</dbReference>
<comment type="catalytic activity">
    <reaction evidence="12">
        <text>L-seryl-[protein] + ATP = O-phospho-L-seryl-[protein] + ADP + H(+)</text>
        <dbReference type="Rhea" id="RHEA:17989"/>
        <dbReference type="Rhea" id="RHEA-COMP:9863"/>
        <dbReference type="Rhea" id="RHEA-COMP:11604"/>
        <dbReference type="ChEBI" id="CHEBI:15378"/>
        <dbReference type="ChEBI" id="CHEBI:29999"/>
        <dbReference type="ChEBI" id="CHEBI:30616"/>
        <dbReference type="ChEBI" id="CHEBI:83421"/>
        <dbReference type="ChEBI" id="CHEBI:456216"/>
        <dbReference type="EC" id="2.7.11.1"/>
    </reaction>
</comment>
<dbReference type="GO" id="GO:0004674">
    <property type="term" value="F:protein serine/threonine kinase activity"/>
    <property type="evidence" value="ECO:0007669"/>
    <property type="project" value="UniProtKB-KW"/>
</dbReference>
<gene>
    <name evidence="16" type="primary">LRRK1</name>
</gene>
<keyword evidence="17" id="KW-1185">Reference proteome</keyword>
<reference evidence="16 17" key="1">
    <citation type="journal article" date="2012" name="Nature">
        <title>The bonobo genome compared with the chimpanzee and human genomes.</title>
        <authorList>
            <person name="Prufer K."/>
            <person name="Munch K."/>
            <person name="Hellmann I."/>
            <person name="Akagi K."/>
            <person name="Miller J.R."/>
            <person name="Walenz B."/>
            <person name="Koren S."/>
            <person name="Sutton G."/>
            <person name="Kodira C."/>
            <person name="Winer R."/>
            <person name="Knight J.R."/>
            <person name="Mullikin J.C."/>
            <person name="Meader S.J."/>
            <person name="Ponting C.P."/>
            <person name="Lunter G."/>
            <person name="Higashino S."/>
            <person name="Hobolth A."/>
            <person name="Dutheil J."/>
            <person name="Karakoc E."/>
            <person name="Alkan C."/>
            <person name="Sajjadian S."/>
            <person name="Catacchio C.R."/>
            <person name="Ventura M."/>
            <person name="Marques-Bonet T."/>
            <person name="Eichler E.E."/>
            <person name="Andre C."/>
            <person name="Atencia R."/>
            <person name="Mugisha L."/>
            <person name="Junhold J."/>
            <person name="Patterson N."/>
            <person name="Siebauer M."/>
            <person name="Good J.M."/>
            <person name="Fischer A."/>
            <person name="Ptak S.E."/>
            <person name="Lachmann M."/>
            <person name="Symer D.E."/>
            <person name="Mailund T."/>
            <person name="Schierup M.H."/>
            <person name="Andres A.M."/>
            <person name="Kelso J."/>
            <person name="Paabo S."/>
        </authorList>
    </citation>
    <scope>NUCLEOTIDE SEQUENCE [LARGE SCALE GENOMIC DNA]</scope>
</reference>
<evidence type="ECO:0000256" key="12">
    <source>
        <dbReference type="ARBA" id="ARBA00048679"/>
    </source>
</evidence>
<keyword evidence="7" id="KW-0547">Nucleotide-binding</keyword>
<evidence type="ECO:0000256" key="8">
    <source>
        <dbReference type="ARBA" id="ARBA00022777"/>
    </source>
</evidence>
<reference evidence="16" key="3">
    <citation type="submission" date="2025-09" db="UniProtKB">
        <authorList>
            <consortium name="Ensembl"/>
        </authorList>
    </citation>
    <scope>IDENTIFICATION</scope>
</reference>
<dbReference type="InterPro" id="IPR036322">
    <property type="entry name" value="WD40_repeat_dom_sf"/>
</dbReference>
<dbReference type="InterPro" id="IPR050216">
    <property type="entry name" value="LRR_domain-containing"/>
</dbReference>
<dbReference type="SMART" id="SM00220">
    <property type="entry name" value="S_TKc"/>
    <property type="match status" value="1"/>
</dbReference>
<dbReference type="EMBL" id="AJFE02100901">
    <property type="status" value="NOT_ANNOTATED_CDS"/>
    <property type="molecule type" value="Genomic_DNA"/>
</dbReference>
<keyword evidence="10" id="KW-0342">GTP-binding</keyword>
<dbReference type="SUPFAM" id="SSF48403">
    <property type="entry name" value="Ankyrin repeat"/>
    <property type="match status" value="1"/>
</dbReference>
<evidence type="ECO:0000256" key="13">
    <source>
        <dbReference type="SAM" id="MobiDB-lite"/>
    </source>
</evidence>
<dbReference type="Pfam" id="PF12796">
    <property type="entry name" value="Ank_2"/>
    <property type="match status" value="1"/>
</dbReference>
<dbReference type="InterPro" id="IPR001611">
    <property type="entry name" value="Leu-rich_rpt"/>
</dbReference>
<sequence>MAGMSQRPPSMYWCVGPEESAVCPERAMETLNGAGDMGGKPSTPGGDPAARSHGTEGIRAAYRRGDRGGARDLLEEACAQCASQLEKGQLLSIPAAYGDLEMVRYLLSKRLVELPTEPTDDNPAVVAAYFGHTAVVQELLESLPGPCSPQRLLNWMLALACQRGHLGVVKLLVLTHGADPESYAVRKNEFPVIVRLPLYAAIKSGNEDIAIFLLRHGAYFCSYILLDSPDPSKHLLRKYFIEASPLPSSYPGKTALRVKWSHLRLPWVDLDWLIDISCQITELDLSANCLATLPSVIPWGLINLRKLNLSDNHLGELPGVQSSDEIICSRLLEIDISSNKLSHLPPGFLHLSKLQKLTASKNCLEKLFEEENATNWIGLRKLQELDISDNKLTELPALFLHSFKSLNSLNVSRNNLKVFPDPWACPLKCCKASRNALECLPDKMAVFWKNHLKDVDFSENALKEVPLGLFQLDALMFLRLQGNQLAALPPQEKWTCRQLKTLDLSRNQLGKNEDGLKTKRIAFFTTRGRQRSGTEAACVLEFPAFLSESLEVLCLNDNHLDTVPPSVCLLKSLSELYLGNNPGLRELPPELGQLGNLWQLDTEDLTISNVPAEIRKEGPKAMLSYLRAQLRKAEKCKLMKMIIVGPPRQGKSTLLEILQTGRAPQVVHREATIRTTKWELQRPAGSRAKVESVEFNVWDIGGPASMATVNQCFFTDKALYVVVWNLALGEEAVANLQFWLLNIEAKAPNAVVLVVGTHLDLIEAKFRVERIATLRAYVLALCRSPSGSRATGFPDITFKHLHEISCKSLEGQEGLRQLIFHVTCSMKDVGSTIGCQRLAGRLIPRSYLSLQEAVLAEQQRRSRDDDVQYLTDRQLEQLVEQTPDNDIKDYEDLQSAISFLIETGTLLHFPDTSHGLRNLYFLDPIWLSECLQRIFNIKGSRSVAKNGVIRAEDLRMLLVGTGFTQQTEEQYFQFLAKFEIALPVANDSYLLPHLLPSKPGLDTHGMRHPTANTIQRVFKMSFVPVGFWQRFIARMLISLAEMDLQLFENKKNTKSRNRKVTIYSFTGNQRNRCSTFRVKRNQTIYWQEGLLVTFDGGYLSVESSDVNWKKKKSGGMKIVCQSEVRDFSAMAFITDHVNSLIDQWFPALTATESDGTPLMEQYVPCPVCETAWAQHTDPSEKSEDVQYFDMEDCVLTAIERDFISCPRHPDLPVPLQELVPELFMTDFPARLFLENSKLEHSEDEGSVLGQGGSGTVIYRARYQGQPVAVKRFHIKKFKNFANVPADSSFMPLGHMLTQKIAYQIASGLAYLHKKNIIFCDLKSDNILVWSLDVKEHINIKLSDYGISRQSFHEGALGVEGTPGYQAPEIRPRIVYDEKVDMFSYGMVLYELLSGQRPALGHHQLQIAKKLSKGIRPVLGQPEEVQFQRLQALMMECWDTKPEKRPLALSVVSQMKDPTFATFMYELRCGKQTAFFSSQGQEYTVVFWDGKEESRNYTVVNTEKGLMEVQRMCCPGMKVSCQLQVQRSLWTATEDQKIYIYTLKGMCPLNAPQRALDTPAVVTCFLAVPVIKKNSYLVLAGLADGLVAVFPVVRGAPKDSCSYLCSHTANRSKFSIADEDARQNPYPVKAMEVVNSGSEVWYSNGPGLLVIDCASLEICRRLEPYVAPSVVTSVVCSSEGRGEEVVWCLDDKANALVMYHSTSYQLCARYFCGDPSPLGDMFPVRPLDTEPPAASHTANPKVPEGDSIADVSIMYSEERGTQILIHQESLTDYCSMSSYSSSPPRQAARSPSSLPSSPASSSSVPFSTDCEDSDMLHAPGAASDRSEHDLTPMDGETFSQHLQAVKILAVRDLIWVPRRGGDVIVIGLEKDSGAQRGRVIAVLKARELTPHGVLVDAAVVAKDTVVCTFENENTEWCLAVWRGWGAREFDIFYQSYEELGRLEACTRKRR</sequence>
<dbReference type="Pfam" id="PF08477">
    <property type="entry name" value="Roc"/>
    <property type="match status" value="1"/>
</dbReference>
<dbReference type="InterPro" id="IPR011009">
    <property type="entry name" value="Kinase-like_dom_sf"/>
</dbReference>
<dbReference type="SUPFAM" id="SSF52540">
    <property type="entry name" value="P-loop containing nucleoside triphosphate hydrolases"/>
    <property type="match status" value="1"/>
</dbReference>
<dbReference type="Ensembl" id="ENSPPAT00000053821.1">
    <property type="protein sequence ID" value="ENSPPAP00000030957.1"/>
    <property type="gene ID" value="ENSPPAG00000038425.1"/>
</dbReference>
<dbReference type="SUPFAM" id="SSF52058">
    <property type="entry name" value="L domain-like"/>
    <property type="match status" value="1"/>
</dbReference>
<dbReference type="InterPro" id="IPR000719">
    <property type="entry name" value="Prot_kinase_dom"/>
</dbReference>
<evidence type="ECO:0000259" key="15">
    <source>
        <dbReference type="PROSITE" id="PS51424"/>
    </source>
</evidence>
<feature type="region of interest" description="Disordered" evidence="13">
    <location>
        <begin position="1722"/>
        <end position="1744"/>
    </location>
</feature>
<dbReference type="PROSITE" id="PS50011">
    <property type="entry name" value="PROTEIN_KINASE_DOM"/>
    <property type="match status" value="1"/>
</dbReference>
<evidence type="ECO:0000256" key="11">
    <source>
        <dbReference type="ARBA" id="ARBA00047899"/>
    </source>
</evidence>
<evidence type="ECO:0000256" key="4">
    <source>
        <dbReference type="ARBA" id="ARBA00022614"/>
    </source>
</evidence>
<evidence type="ECO:0000259" key="14">
    <source>
        <dbReference type="PROSITE" id="PS50011"/>
    </source>
</evidence>
<dbReference type="Bgee" id="ENSPPAG00000038425">
    <property type="expression patterns" value="Expressed in prefrontal cortex and 6 other cell types or tissues"/>
</dbReference>
<dbReference type="Pfam" id="PF00069">
    <property type="entry name" value="Pkinase"/>
    <property type="match status" value="1"/>
</dbReference>
<dbReference type="GeneTree" id="ENSGT00940000160363"/>
<organism evidence="16 17">
    <name type="scientific">Pan paniscus</name>
    <name type="common">Pygmy chimpanzee</name>
    <name type="synonym">Bonobo</name>
    <dbReference type="NCBI Taxonomy" id="9597"/>
    <lineage>
        <taxon>Eukaryota</taxon>
        <taxon>Metazoa</taxon>
        <taxon>Chordata</taxon>
        <taxon>Craniata</taxon>
        <taxon>Vertebrata</taxon>
        <taxon>Euteleostomi</taxon>
        <taxon>Mammalia</taxon>
        <taxon>Eutheria</taxon>
        <taxon>Euarchontoglires</taxon>
        <taxon>Primates</taxon>
        <taxon>Haplorrhini</taxon>
        <taxon>Catarrhini</taxon>
        <taxon>Hominidae</taxon>
        <taxon>Pan</taxon>
    </lineage>
</organism>
<dbReference type="FunFam" id="3.80.10.10:FF:000210">
    <property type="entry name" value="leucine-rich repeat serine/threonine-protein kinase 1"/>
    <property type="match status" value="1"/>
</dbReference>
<dbReference type="SMART" id="SM00364">
    <property type="entry name" value="LRR_BAC"/>
    <property type="match status" value="8"/>
</dbReference>
<dbReference type="EMBL" id="AJFE02100900">
    <property type="status" value="NOT_ANNOTATED_CDS"/>
    <property type="molecule type" value="Genomic_DNA"/>
</dbReference>
<comment type="catalytic activity">
    <reaction evidence="11">
        <text>L-threonyl-[protein] + ATP = O-phospho-L-threonyl-[protein] + ADP + H(+)</text>
        <dbReference type="Rhea" id="RHEA:46608"/>
        <dbReference type="Rhea" id="RHEA-COMP:11060"/>
        <dbReference type="Rhea" id="RHEA-COMP:11605"/>
        <dbReference type="ChEBI" id="CHEBI:15378"/>
        <dbReference type="ChEBI" id="CHEBI:30013"/>
        <dbReference type="ChEBI" id="CHEBI:30616"/>
        <dbReference type="ChEBI" id="CHEBI:61977"/>
        <dbReference type="ChEBI" id="CHEBI:456216"/>
        <dbReference type="EC" id="2.7.11.1"/>
    </reaction>
</comment>
<dbReference type="SUPFAM" id="SSF56112">
    <property type="entry name" value="Protein kinase-like (PK-like)"/>
    <property type="match status" value="1"/>
</dbReference>
<dbReference type="PROSITE" id="PS51424">
    <property type="entry name" value="ROC"/>
    <property type="match status" value="1"/>
</dbReference>
<dbReference type="Gene3D" id="3.30.70.1390">
    <property type="entry name" value="ROC domain from the Parkinson's disease-associated leucine-rich repeat kinase 2"/>
    <property type="match status" value="1"/>
</dbReference>
<dbReference type="Gene3D" id="1.10.510.10">
    <property type="entry name" value="Transferase(Phosphotransferase) domain 1"/>
    <property type="match status" value="1"/>
</dbReference>
<dbReference type="InterPro" id="IPR027417">
    <property type="entry name" value="P-loop_NTPase"/>
</dbReference>
<keyword evidence="4" id="KW-0433">Leucine-rich repeat</keyword>
<dbReference type="Gene3D" id="3.80.10.10">
    <property type="entry name" value="Ribonuclease Inhibitor"/>
    <property type="match status" value="3"/>
</dbReference>
<dbReference type="SMART" id="SM00248">
    <property type="entry name" value="ANK"/>
    <property type="match status" value="3"/>
</dbReference>
<feature type="region of interest" description="Disordered" evidence="13">
    <location>
        <begin position="30"/>
        <end position="57"/>
    </location>
</feature>
<dbReference type="PANTHER" id="PTHR48051:SF30">
    <property type="entry name" value="NON-SPECIFIC SERINE_THREONINE PROTEIN KINASE"/>
    <property type="match status" value="1"/>
</dbReference>
<dbReference type="Pfam" id="PF00560">
    <property type="entry name" value="LRR_1"/>
    <property type="match status" value="1"/>
</dbReference>
<dbReference type="Gene3D" id="3.40.50.300">
    <property type="entry name" value="P-loop containing nucleotide triphosphate hydrolases"/>
    <property type="match status" value="1"/>
</dbReference>
<comment type="cofactor">
    <cofactor evidence="1">
        <name>Mg(2+)</name>
        <dbReference type="ChEBI" id="CHEBI:18420"/>
    </cofactor>
</comment>
<feature type="compositionally biased region" description="Low complexity" evidence="13">
    <location>
        <begin position="1775"/>
        <end position="1806"/>
    </location>
</feature>
<feature type="domain" description="Protein kinase" evidence="14">
    <location>
        <begin position="1087"/>
        <end position="1459"/>
    </location>
</feature>
<dbReference type="EMBL" id="AJFE02100899">
    <property type="status" value="NOT_ANNOTATED_CDS"/>
    <property type="molecule type" value="Genomic_DNA"/>
</dbReference>
<accession>A0A2R9BWQ8</accession>
<reference evidence="16" key="2">
    <citation type="submission" date="2025-08" db="UniProtKB">
        <authorList>
            <consortium name="Ensembl"/>
        </authorList>
    </citation>
    <scope>IDENTIFICATION</scope>
</reference>
<dbReference type="InterPro" id="IPR057263">
    <property type="entry name" value="COR-B"/>
</dbReference>
<dbReference type="Pfam" id="PF16095">
    <property type="entry name" value="COR-A"/>
    <property type="match status" value="1"/>
</dbReference>
<feature type="region of interest" description="Disordered" evidence="13">
    <location>
        <begin position="1775"/>
        <end position="1833"/>
    </location>
</feature>
<dbReference type="FunFam" id="1.25.40.20:FF:000138">
    <property type="entry name" value="leucine-rich repeat serine/threonine-protein kinase 1"/>
    <property type="match status" value="1"/>
</dbReference>
<dbReference type="GO" id="GO:0009966">
    <property type="term" value="P:regulation of signal transduction"/>
    <property type="evidence" value="ECO:0007669"/>
    <property type="project" value="UniProtKB-ARBA"/>
</dbReference>
<dbReference type="FunFam" id="3.30.70.1390:FF:000002">
    <property type="entry name" value="Leucine-rich repeat serine/threonine-protein kinase 1"/>
    <property type="match status" value="1"/>
</dbReference>
<dbReference type="InterPro" id="IPR036770">
    <property type="entry name" value="Ankyrin_rpt-contain_sf"/>
</dbReference>
<dbReference type="InterPro" id="IPR032675">
    <property type="entry name" value="LRR_dom_sf"/>
</dbReference>
<dbReference type="SMART" id="SM00369">
    <property type="entry name" value="LRR_TYP"/>
    <property type="match status" value="8"/>
</dbReference>
<keyword evidence="5" id="KW-0808">Transferase</keyword>
<evidence type="ECO:0000256" key="6">
    <source>
        <dbReference type="ARBA" id="ARBA00022737"/>
    </source>
</evidence>
<dbReference type="GO" id="GO:0005525">
    <property type="term" value="F:GTP binding"/>
    <property type="evidence" value="ECO:0007669"/>
    <property type="project" value="UniProtKB-KW"/>
</dbReference>
<name>A0A2R9BWQ8_PANPA</name>
<evidence type="ECO:0000256" key="2">
    <source>
        <dbReference type="ARBA" id="ARBA00012513"/>
    </source>
</evidence>
<dbReference type="EC" id="2.7.11.1" evidence="2"/>
<evidence type="ECO:0000256" key="3">
    <source>
        <dbReference type="ARBA" id="ARBA00022527"/>
    </source>
</evidence>
<dbReference type="PANTHER" id="PTHR48051">
    <property type="match status" value="1"/>
</dbReference>
<evidence type="ECO:0000313" key="17">
    <source>
        <dbReference type="Proteomes" id="UP000240080"/>
    </source>
</evidence>
<dbReference type="FunFam" id="3.80.10.10:FF:000235">
    <property type="entry name" value="Leucine-rich repeat serine/threonine-protein kinase 1"/>
    <property type="match status" value="1"/>
</dbReference>
<evidence type="ECO:0000256" key="9">
    <source>
        <dbReference type="ARBA" id="ARBA00022840"/>
    </source>
</evidence>
<feature type="domain" description="Roc" evidence="15">
    <location>
        <begin position="632"/>
        <end position="826"/>
    </location>
</feature>
<dbReference type="FunFam" id="3.80.10.10:FF:000091">
    <property type="entry name" value="leucine-rich repeat serine/threonine-protein kinase 1"/>
    <property type="match status" value="1"/>
</dbReference>
<keyword evidence="3" id="KW-0723">Serine/threonine-protein kinase</keyword>
<evidence type="ECO:0000256" key="10">
    <source>
        <dbReference type="ARBA" id="ARBA00023134"/>
    </source>
</evidence>
<dbReference type="InterPro" id="IPR003591">
    <property type="entry name" value="Leu-rich_rpt_typical-subtyp"/>
</dbReference>
<evidence type="ECO:0000256" key="7">
    <source>
        <dbReference type="ARBA" id="ARBA00022741"/>
    </source>
</evidence>
<dbReference type="SUPFAM" id="SSF50978">
    <property type="entry name" value="WD40 repeat-like"/>
    <property type="match status" value="1"/>
</dbReference>
<dbReference type="FunFam" id="3.40.50.300:FF:000698">
    <property type="entry name" value="Leucine-rich repeat serine/threonine-protein kinase 1"/>
    <property type="match status" value="1"/>
</dbReference>
<dbReference type="PROSITE" id="PS51450">
    <property type="entry name" value="LRR"/>
    <property type="match status" value="3"/>
</dbReference>
<proteinExistence type="predicted"/>
<evidence type="ECO:0000256" key="5">
    <source>
        <dbReference type="ARBA" id="ARBA00022679"/>
    </source>
</evidence>
<dbReference type="InterPro" id="IPR002110">
    <property type="entry name" value="Ankyrin_rpt"/>
</dbReference>
<dbReference type="Gene3D" id="1.25.40.20">
    <property type="entry name" value="Ankyrin repeat-containing domain"/>
    <property type="match status" value="1"/>
</dbReference>
<dbReference type="InterPro" id="IPR020859">
    <property type="entry name" value="ROC"/>
</dbReference>
<keyword evidence="9" id="KW-0067">ATP-binding</keyword>
<dbReference type="Gene3D" id="3.30.200.20">
    <property type="entry name" value="Phosphorylase Kinase, domain 1"/>
    <property type="match status" value="1"/>
</dbReference>
<dbReference type="Proteomes" id="UP000240080">
    <property type="component" value="Chromosome 15"/>
</dbReference>
<keyword evidence="6" id="KW-0677">Repeat</keyword>
<keyword evidence="8" id="KW-0418">Kinase</keyword>
<evidence type="ECO:0000313" key="16">
    <source>
        <dbReference type="Ensembl" id="ENSPPAP00000030957.1"/>
    </source>
</evidence>
<dbReference type="InterPro" id="IPR032171">
    <property type="entry name" value="COR-A"/>
</dbReference>
<dbReference type="GO" id="GO:0005524">
    <property type="term" value="F:ATP binding"/>
    <property type="evidence" value="ECO:0007669"/>
    <property type="project" value="UniProtKB-KW"/>
</dbReference>
<evidence type="ECO:0000256" key="1">
    <source>
        <dbReference type="ARBA" id="ARBA00001946"/>
    </source>
</evidence>